<evidence type="ECO:0000313" key="4">
    <source>
        <dbReference type="Proteomes" id="UP000176992"/>
    </source>
</evidence>
<dbReference type="Proteomes" id="UP000176992">
    <property type="component" value="Unassembled WGS sequence"/>
</dbReference>
<feature type="transmembrane region" description="Helical" evidence="1">
    <location>
        <begin position="463"/>
        <end position="481"/>
    </location>
</feature>
<reference evidence="3 4" key="1">
    <citation type="journal article" date="2016" name="Nat. Commun.">
        <title>Thousands of microbial genomes shed light on interconnected biogeochemical processes in an aquifer system.</title>
        <authorList>
            <person name="Anantharaman K."/>
            <person name="Brown C.T."/>
            <person name="Hug L.A."/>
            <person name="Sharon I."/>
            <person name="Castelle C.J."/>
            <person name="Probst A.J."/>
            <person name="Thomas B.C."/>
            <person name="Singh A."/>
            <person name="Wilkins M.J."/>
            <person name="Karaoz U."/>
            <person name="Brodie E.L."/>
            <person name="Williams K.H."/>
            <person name="Hubbard S.S."/>
            <person name="Banfield J.F."/>
        </authorList>
    </citation>
    <scope>NUCLEOTIDE SEQUENCE [LARGE SCALE GENOMIC DNA]</scope>
</reference>
<dbReference type="PANTHER" id="PTHR32063:SF24">
    <property type="entry name" value="CATION EFFLUX SYSTEM (ACRB_ACRD_ACRF FAMILY)"/>
    <property type="match status" value="1"/>
</dbReference>
<feature type="transmembrane region" description="Helical" evidence="1">
    <location>
        <begin position="427"/>
        <end position="451"/>
    </location>
</feature>
<dbReference type="SUPFAM" id="SSF82714">
    <property type="entry name" value="Multidrug efflux transporter AcrB TolC docking domain, DN and DC subdomains"/>
    <property type="match status" value="2"/>
</dbReference>
<dbReference type="Gene3D" id="3.30.70.1320">
    <property type="entry name" value="Multidrug efflux transporter AcrB pore domain like"/>
    <property type="match status" value="1"/>
</dbReference>
<feature type="transmembrane region" description="Helical" evidence="1">
    <location>
        <begin position="382"/>
        <end position="407"/>
    </location>
</feature>
<sequence length="1055" mass="115839">MKITDISLQNRLSVFVLIFLITVMGYYSYRKLPKEAAPDITIPIIVISTPYFGVSPEDIENLVTRPIERKLKGLSDVKEIRSTSQEGFSTVTVEFVAGTDIDAALQKVREKVDLAKPDIPEDAEDPMLTEINFSDLPIMLLNVSGEMDLVGLKKIAEDLEDAIETVPDVLDATVTGGLTREVQINLDPDRLHYYDLPVEDVIDAVRNEHLNIPGGTIDLGSTKYLVRVPGEFKDPERMKDIVIKVNNGKPIYLRDLAEVLYSFKDRETISRLNGVETVSVSVTKRTGTNLLDISDRVKALVAAEQKKLPAGIEVKITGDQSKDIRKMVNDLENNVISGLLLVVLVLMVVMGVRNAFLVGIAIPLSMLLSFLVLAMLGQSMNMVVLFSLILAVGMLVDNAIVIVENIYRHHCEGLSIIEAAAVGTREVSMAVTSSTVTTVVAFIPLMFWPGIIGEFMKFLPETLIITLSSSLFVALVFNPAVSSRFMKSSGPVVKIEAREDKLGFILRNYLRVLRISMKRPILTFGAAFSFLIVIIIFYGLFGRGVEFFPEADPSKIFVDIDAPSGTNLETSDRLVREAETEAKKLPDIKNIVASVGHQGAGMDFNLGAGATNKSRVMIDFVDMVDRTQPSPVTRDLLRDRLSGMTGAKIEVNAEENGPPTGPPINIEISGEDYAVIGELARQVEEIIAKVDGLVDIRNDYDAQRPELKVTVDREKAALLGLNTKEIANTVRTAINGTEAAKYRIGEDEYDITVRFALARRSSIEDVRNINVFYEGEQIPLSNIAHIETTGGVGTILHKDMKRVVTVTGKVEGRNENAALKDCQEKLKGLVLPGGYFIEFTGQNEEQNESQAFLSEAFLVALLLISLVLISQFNSLILPFIIMFSVILSMIGVLLGLILTGTPFGIIMTGLGVISLAGVVVNNAIVLLDYVQQLRARGFDKSAAVIQAGLVRFRPVMLTAITTILGLIPLTTGVGFDFTTFSFQSDSESSQWWGAMGVAVIFGLGFATLLTLVFVPTMYKLLTDLTDRFGIMPAYMHKIKHARHEPDRTTGRGVIR</sequence>
<feature type="transmembrane region" description="Helical" evidence="1">
    <location>
        <begin position="521"/>
        <end position="541"/>
    </location>
</feature>
<dbReference type="PANTHER" id="PTHR32063">
    <property type="match status" value="1"/>
</dbReference>
<dbReference type="GO" id="GO:0005886">
    <property type="term" value="C:plasma membrane"/>
    <property type="evidence" value="ECO:0007669"/>
    <property type="project" value="TreeGrafter"/>
</dbReference>
<accession>A0A1F5YDJ5</accession>
<feature type="domain" description="SSD" evidence="2">
    <location>
        <begin position="336"/>
        <end position="483"/>
    </location>
</feature>
<evidence type="ECO:0000256" key="1">
    <source>
        <dbReference type="SAM" id="Phobius"/>
    </source>
</evidence>
<dbReference type="Pfam" id="PF00873">
    <property type="entry name" value="ACR_tran"/>
    <property type="match status" value="1"/>
</dbReference>
<feature type="transmembrane region" description="Helical" evidence="1">
    <location>
        <begin position="356"/>
        <end position="376"/>
    </location>
</feature>
<dbReference type="InterPro" id="IPR027463">
    <property type="entry name" value="AcrB_DN_DC_subdom"/>
</dbReference>
<dbReference type="PROSITE" id="PS50156">
    <property type="entry name" value="SSD"/>
    <property type="match status" value="1"/>
</dbReference>
<evidence type="ECO:0000313" key="3">
    <source>
        <dbReference type="EMBL" id="OGF98209.1"/>
    </source>
</evidence>
<dbReference type="GO" id="GO:0042910">
    <property type="term" value="F:xenobiotic transmembrane transporter activity"/>
    <property type="evidence" value="ECO:0007669"/>
    <property type="project" value="TreeGrafter"/>
</dbReference>
<evidence type="ECO:0000259" key="2">
    <source>
        <dbReference type="PROSITE" id="PS50156"/>
    </source>
</evidence>
<dbReference type="EMBL" id="MFIV01000150">
    <property type="protein sequence ID" value="OGF98209.1"/>
    <property type="molecule type" value="Genomic_DNA"/>
</dbReference>
<dbReference type="Gene3D" id="3.30.2090.10">
    <property type="entry name" value="Multidrug efflux transporter AcrB TolC docking domain, DN and DC subdomains"/>
    <property type="match status" value="2"/>
</dbReference>
<comment type="caution">
    <text evidence="3">The sequence shown here is derived from an EMBL/GenBank/DDBJ whole genome shotgun (WGS) entry which is preliminary data.</text>
</comment>
<keyword evidence="1" id="KW-0472">Membrane</keyword>
<dbReference type="InterPro" id="IPR001036">
    <property type="entry name" value="Acrflvin-R"/>
</dbReference>
<feature type="transmembrane region" description="Helical" evidence="1">
    <location>
        <begin position="876"/>
        <end position="898"/>
    </location>
</feature>
<dbReference type="Gene3D" id="3.30.70.1440">
    <property type="entry name" value="Multidrug efflux transporter AcrB pore domain"/>
    <property type="match status" value="1"/>
</dbReference>
<dbReference type="AlphaFoldDB" id="A0A1F5YDJ5"/>
<feature type="transmembrane region" description="Helical" evidence="1">
    <location>
        <begin position="851"/>
        <end position="869"/>
    </location>
</feature>
<dbReference type="PRINTS" id="PR00702">
    <property type="entry name" value="ACRIFLAVINRP"/>
</dbReference>
<name>A0A1F5YDJ5_9BACT</name>
<protein>
    <recommendedName>
        <fullName evidence="2">SSD domain-containing protein</fullName>
    </recommendedName>
</protein>
<dbReference type="InterPro" id="IPR000731">
    <property type="entry name" value="SSD"/>
</dbReference>
<dbReference type="SUPFAM" id="SSF82693">
    <property type="entry name" value="Multidrug efflux transporter AcrB pore domain, PN1, PN2, PC1 and PC2 subdomains"/>
    <property type="match status" value="3"/>
</dbReference>
<feature type="transmembrane region" description="Helical" evidence="1">
    <location>
        <begin position="950"/>
        <end position="971"/>
    </location>
</feature>
<organism evidence="3 4">
    <name type="scientific">Candidatus Glassbacteria bacterium GWA2_58_10</name>
    <dbReference type="NCBI Taxonomy" id="1817865"/>
    <lineage>
        <taxon>Bacteria</taxon>
        <taxon>Candidatus Glassiibacteriota</taxon>
    </lineage>
</organism>
<dbReference type="SUPFAM" id="SSF82866">
    <property type="entry name" value="Multidrug efflux transporter AcrB transmembrane domain"/>
    <property type="match status" value="2"/>
</dbReference>
<keyword evidence="1" id="KW-0812">Transmembrane</keyword>
<dbReference type="Gene3D" id="3.30.70.1430">
    <property type="entry name" value="Multidrug efflux transporter AcrB pore domain"/>
    <property type="match status" value="2"/>
</dbReference>
<feature type="transmembrane region" description="Helical" evidence="1">
    <location>
        <begin position="12"/>
        <end position="29"/>
    </location>
</feature>
<feature type="transmembrane region" description="Helical" evidence="1">
    <location>
        <begin position="331"/>
        <end position="349"/>
    </location>
</feature>
<feature type="transmembrane region" description="Helical" evidence="1">
    <location>
        <begin position="991"/>
        <end position="1014"/>
    </location>
</feature>
<dbReference type="Gene3D" id="1.20.1640.10">
    <property type="entry name" value="Multidrug efflux transporter AcrB transmembrane domain"/>
    <property type="match status" value="2"/>
</dbReference>
<feature type="transmembrane region" description="Helical" evidence="1">
    <location>
        <begin position="904"/>
        <end position="929"/>
    </location>
</feature>
<keyword evidence="1" id="KW-1133">Transmembrane helix</keyword>
<proteinExistence type="predicted"/>
<gene>
    <name evidence="3" type="ORF">A2Z86_05275</name>
</gene>